<dbReference type="Gramene" id="PGSC0003DMT400097355">
    <property type="protein sequence ID" value="PGSC0003DMT400097355"/>
    <property type="gene ID" value="PGSC0003DMG400046926"/>
</dbReference>
<dbReference type="Proteomes" id="UP000011115">
    <property type="component" value="Unassembled WGS sequence"/>
</dbReference>
<reference evidence="3" key="1">
    <citation type="journal article" date="2011" name="Nature">
        <title>Genome sequence and analysis of the tuber crop potato.</title>
        <authorList>
            <consortium name="The Potato Genome Sequencing Consortium"/>
        </authorList>
    </citation>
    <scope>NUCLEOTIDE SEQUENCE [LARGE SCALE GENOMIC DNA]</scope>
    <source>
        <strain evidence="3">cv. DM1-3 516 R44</strain>
    </source>
</reference>
<sequence>MVEGFRGKKSRYDSPRTTLGVLEEDPKSNPKASPNEQTCEFEGDLRKGSTPRRSTHSPWMDYIGQGPPNHAEATNHEVTARGINPSTVRGWGSVDRTCVDGVVRPRVLKVLESNFHLITSKPKSKPPLSSKSLSLETSIGGEDFKLPRSNPRGFQRIFKGITWESIESEFEEFRPGVVDSYETLSGVGKVVCDQELLNEDLPSLKEPYFGFMG</sequence>
<organism evidence="2 3">
    <name type="scientific">Solanum tuberosum</name>
    <name type="common">Potato</name>
    <dbReference type="NCBI Taxonomy" id="4113"/>
    <lineage>
        <taxon>Eukaryota</taxon>
        <taxon>Viridiplantae</taxon>
        <taxon>Streptophyta</taxon>
        <taxon>Embryophyta</taxon>
        <taxon>Tracheophyta</taxon>
        <taxon>Spermatophyta</taxon>
        <taxon>Magnoliopsida</taxon>
        <taxon>eudicotyledons</taxon>
        <taxon>Gunneridae</taxon>
        <taxon>Pentapetalae</taxon>
        <taxon>asterids</taxon>
        <taxon>lamiids</taxon>
        <taxon>Solanales</taxon>
        <taxon>Solanaceae</taxon>
        <taxon>Solanoideae</taxon>
        <taxon>Solaneae</taxon>
        <taxon>Solanum</taxon>
    </lineage>
</organism>
<protein>
    <submittedName>
        <fullName evidence="2">Uncharacterized protein</fullName>
    </submittedName>
</protein>
<evidence type="ECO:0000256" key="1">
    <source>
        <dbReference type="SAM" id="MobiDB-lite"/>
    </source>
</evidence>
<name>M1E0G0_SOLTU</name>
<evidence type="ECO:0000313" key="2">
    <source>
        <dbReference type="EnsemblPlants" id="PGSC0003DMT400097355"/>
    </source>
</evidence>
<dbReference type="AlphaFoldDB" id="M1E0G0"/>
<dbReference type="EnsemblPlants" id="PGSC0003DMT400097355">
    <property type="protein sequence ID" value="PGSC0003DMT400097355"/>
    <property type="gene ID" value="PGSC0003DMG400046926"/>
</dbReference>
<keyword evidence="3" id="KW-1185">Reference proteome</keyword>
<dbReference type="PaxDb" id="4113-PGSC0003DMT400097355"/>
<dbReference type="HOGENOM" id="CLU_1296347_0_0_1"/>
<accession>M1E0G0</accession>
<proteinExistence type="predicted"/>
<reference evidence="2" key="2">
    <citation type="submission" date="2015-06" db="UniProtKB">
        <authorList>
            <consortium name="EnsemblPlants"/>
        </authorList>
    </citation>
    <scope>IDENTIFICATION</scope>
    <source>
        <strain evidence="2">DM1-3 516 R44</strain>
    </source>
</reference>
<feature type="region of interest" description="Disordered" evidence="1">
    <location>
        <begin position="1"/>
        <end position="58"/>
    </location>
</feature>
<dbReference type="InParanoid" id="M1E0G0"/>
<evidence type="ECO:0000313" key="3">
    <source>
        <dbReference type="Proteomes" id="UP000011115"/>
    </source>
</evidence>